<dbReference type="InterPro" id="IPR020583">
    <property type="entry name" value="Inositol_monoP_metal-BS"/>
</dbReference>
<dbReference type="EC" id="3.1.3.15" evidence="11"/>
<comment type="caution">
    <text evidence="13">The sequence shown here is derived from an EMBL/GenBank/DDBJ whole genome shotgun (WGS) entry which is preliminary data.</text>
</comment>
<comment type="cofactor">
    <cofactor evidence="2 12">
        <name>Mg(2+)</name>
        <dbReference type="ChEBI" id="CHEBI:18420"/>
    </cofactor>
</comment>
<evidence type="ECO:0000256" key="2">
    <source>
        <dbReference type="ARBA" id="ARBA00001946"/>
    </source>
</evidence>
<evidence type="ECO:0000313" key="13">
    <source>
        <dbReference type="EMBL" id="TPW30283.1"/>
    </source>
</evidence>
<dbReference type="PANTHER" id="PTHR43200">
    <property type="entry name" value="PHOSPHATASE"/>
    <property type="match status" value="1"/>
</dbReference>
<reference evidence="13 14" key="1">
    <citation type="submission" date="2019-06" db="EMBL/GenBank/DDBJ databases">
        <authorList>
            <person name="Li M."/>
        </authorList>
    </citation>
    <scope>NUCLEOTIDE SEQUENCE [LARGE SCALE GENOMIC DNA]</scope>
    <source>
        <strain evidence="13 14">BGMRC6574</strain>
    </source>
</reference>
<sequence length="271" mass="30275">MTLSDGEDEPMTDRTFLRFAETLADEAAALGSKWFRKPIDIATKEDLSPVTEADREIEALMRRRIAEAFPDHGIFGEEHGQERLDAEYVWVVDPIDGTRSFVTGWPIWGTLISLTHRGRPELGVIEMPVLGERWIANSGQPGEFVTRTGRREICRTSRCRALADARFYTTSPLYFDDREREVVTRIMQSAATPRFGGDCYAYGLLASGYIDLVVESRLMPFDYMALIPIIEAANGVVSDWAGEPLTFGSTGQVVAAATPQLHEEAIAVLRR</sequence>
<organism evidence="13 14">
    <name type="scientific">Pararhizobium mangrovi</name>
    <dbReference type="NCBI Taxonomy" id="2590452"/>
    <lineage>
        <taxon>Bacteria</taxon>
        <taxon>Pseudomonadati</taxon>
        <taxon>Pseudomonadota</taxon>
        <taxon>Alphaproteobacteria</taxon>
        <taxon>Hyphomicrobiales</taxon>
        <taxon>Rhizobiaceae</taxon>
        <taxon>Rhizobium/Agrobacterium group</taxon>
        <taxon>Pararhizobium</taxon>
    </lineage>
</organism>
<dbReference type="Gene3D" id="3.30.540.10">
    <property type="entry name" value="Fructose-1,6-Bisphosphatase, subunit A, domain 1"/>
    <property type="match status" value="1"/>
</dbReference>
<evidence type="ECO:0000256" key="5">
    <source>
        <dbReference type="ARBA" id="ARBA00022605"/>
    </source>
</evidence>
<dbReference type="GO" id="GO:0052834">
    <property type="term" value="F:inositol monophosphate phosphatase activity"/>
    <property type="evidence" value="ECO:0007669"/>
    <property type="project" value="UniProtKB-EC"/>
</dbReference>
<dbReference type="InterPro" id="IPR000760">
    <property type="entry name" value="Inositol_monophosphatase-like"/>
</dbReference>
<dbReference type="GO" id="GO:0004401">
    <property type="term" value="F:histidinol-phosphatase activity"/>
    <property type="evidence" value="ECO:0007669"/>
    <property type="project" value="UniProtKB-UniRule"/>
</dbReference>
<evidence type="ECO:0000256" key="9">
    <source>
        <dbReference type="ARBA" id="ARBA00023102"/>
    </source>
</evidence>
<keyword evidence="9" id="KW-0368">Histidine biosynthesis</keyword>
<feature type="binding site" evidence="12">
    <location>
        <position position="77"/>
    </location>
    <ligand>
        <name>Mg(2+)</name>
        <dbReference type="ChEBI" id="CHEBI:18420"/>
        <label>1</label>
        <note>catalytic</note>
    </ligand>
</feature>
<feature type="binding site" evidence="12">
    <location>
        <position position="95"/>
    </location>
    <ligand>
        <name>Mg(2+)</name>
        <dbReference type="ChEBI" id="CHEBI:18420"/>
        <label>1</label>
        <note>catalytic</note>
    </ligand>
</feature>
<dbReference type="InterPro" id="IPR051090">
    <property type="entry name" value="Inositol_monoP_superfamily"/>
</dbReference>
<dbReference type="GO" id="GO:0000105">
    <property type="term" value="P:L-histidine biosynthetic process"/>
    <property type="evidence" value="ECO:0007669"/>
    <property type="project" value="UniProtKB-UniRule"/>
</dbReference>
<comment type="pathway">
    <text evidence="3">Amino-acid biosynthesis; L-histidine biosynthesis; L-histidine from 5-phospho-alpha-D-ribose 1-diphosphate: step 8/9.</text>
</comment>
<dbReference type="PRINTS" id="PR00377">
    <property type="entry name" value="IMPHPHTASES"/>
</dbReference>
<comment type="similarity">
    <text evidence="4">Belongs to the inositol monophosphatase superfamily.</text>
</comment>
<dbReference type="Pfam" id="PF00459">
    <property type="entry name" value="Inositol_P"/>
    <property type="match status" value="1"/>
</dbReference>
<dbReference type="CDD" id="cd01641">
    <property type="entry name" value="Bacterial_IMPase_like_1"/>
    <property type="match status" value="1"/>
</dbReference>
<accession>A0A506U7E7</accession>
<evidence type="ECO:0000256" key="3">
    <source>
        <dbReference type="ARBA" id="ARBA00004970"/>
    </source>
</evidence>
<evidence type="ECO:0000256" key="7">
    <source>
        <dbReference type="ARBA" id="ARBA00022801"/>
    </source>
</evidence>
<evidence type="ECO:0000256" key="10">
    <source>
        <dbReference type="ARBA" id="ARBA00049158"/>
    </source>
</evidence>
<evidence type="ECO:0000256" key="8">
    <source>
        <dbReference type="ARBA" id="ARBA00022842"/>
    </source>
</evidence>
<protein>
    <recommendedName>
        <fullName evidence="11">Histidinol-phosphatase</fullName>
        <ecNumber evidence="11">3.1.3.15</ecNumber>
    </recommendedName>
</protein>
<dbReference type="PROSITE" id="PS00629">
    <property type="entry name" value="IMP_1"/>
    <property type="match status" value="1"/>
</dbReference>
<evidence type="ECO:0000256" key="12">
    <source>
        <dbReference type="PIRSR" id="PIRSR600760-2"/>
    </source>
</evidence>
<dbReference type="AlphaFoldDB" id="A0A506U7E7"/>
<dbReference type="UniPathway" id="UPA00031">
    <property type="reaction ID" value="UER00013"/>
</dbReference>
<keyword evidence="5" id="KW-0028">Amino-acid biosynthesis</keyword>
<proteinExistence type="inferred from homology"/>
<keyword evidence="14" id="KW-1185">Reference proteome</keyword>
<dbReference type="Gene3D" id="3.40.190.80">
    <property type="match status" value="1"/>
</dbReference>
<dbReference type="GO" id="GO:0046872">
    <property type="term" value="F:metal ion binding"/>
    <property type="evidence" value="ECO:0007669"/>
    <property type="project" value="UniProtKB-KW"/>
</dbReference>
<dbReference type="InterPro" id="IPR011809">
    <property type="entry name" value="His_9_proposed"/>
</dbReference>
<feature type="binding site" evidence="12">
    <location>
        <position position="93"/>
    </location>
    <ligand>
        <name>Mg(2+)</name>
        <dbReference type="ChEBI" id="CHEBI:18420"/>
        <label>2</label>
    </ligand>
</feature>
<dbReference type="EMBL" id="VHLH01000007">
    <property type="protein sequence ID" value="TPW30283.1"/>
    <property type="molecule type" value="Genomic_DNA"/>
</dbReference>
<dbReference type="NCBIfam" id="TIGR02067">
    <property type="entry name" value="his_9_HisN"/>
    <property type="match status" value="1"/>
</dbReference>
<dbReference type="Proteomes" id="UP000320314">
    <property type="component" value="Unassembled WGS sequence"/>
</dbReference>
<comment type="catalytic activity">
    <reaction evidence="10">
        <text>L-histidinol phosphate + H2O = L-histidinol + phosphate</text>
        <dbReference type="Rhea" id="RHEA:14465"/>
        <dbReference type="ChEBI" id="CHEBI:15377"/>
        <dbReference type="ChEBI" id="CHEBI:43474"/>
        <dbReference type="ChEBI" id="CHEBI:57699"/>
        <dbReference type="ChEBI" id="CHEBI:57980"/>
        <dbReference type="EC" id="3.1.3.15"/>
    </reaction>
</comment>
<dbReference type="SUPFAM" id="SSF56655">
    <property type="entry name" value="Carbohydrate phosphatase"/>
    <property type="match status" value="1"/>
</dbReference>
<dbReference type="FunFam" id="3.30.540.10:FF:000003">
    <property type="entry name" value="Inositol-1-monophosphatase"/>
    <property type="match status" value="1"/>
</dbReference>
<evidence type="ECO:0000313" key="14">
    <source>
        <dbReference type="Proteomes" id="UP000320314"/>
    </source>
</evidence>
<keyword evidence="6 12" id="KW-0479">Metal-binding</keyword>
<gene>
    <name evidence="13" type="primary">hisN</name>
    <name evidence="13" type="ORF">FJU11_06030</name>
</gene>
<evidence type="ECO:0000256" key="6">
    <source>
        <dbReference type="ARBA" id="ARBA00022723"/>
    </source>
</evidence>
<keyword evidence="7 13" id="KW-0378">Hydrolase</keyword>
<comment type="catalytic activity">
    <reaction evidence="1">
        <text>a myo-inositol phosphate + H2O = myo-inositol + phosphate</text>
        <dbReference type="Rhea" id="RHEA:24056"/>
        <dbReference type="ChEBI" id="CHEBI:15377"/>
        <dbReference type="ChEBI" id="CHEBI:17268"/>
        <dbReference type="ChEBI" id="CHEBI:43474"/>
        <dbReference type="ChEBI" id="CHEBI:84139"/>
        <dbReference type="EC" id="3.1.3.25"/>
    </reaction>
</comment>
<dbReference type="PANTHER" id="PTHR43200:SF6">
    <property type="entry name" value="3'(2'),5'-BISPHOSPHATE NUCLEOTIDASE"/>
    <property type="match status" value="1"/>
</dbReference>
<evidence type="ECO:0000256" key="11">
    <source>
        <dbReference type="NCBIfam" id="TIGR02067"/>
    </source>
</evidence>
<feature type="binding site" evidence="12">
    <location>
        <position position="222"/>
    </location>
    <ligand>
        <name>Mg(2+)</name>
        <dbReference type="ChEBI" id="CHEBI:18420"/>
        <label>1</label>
        <note>catalytic</note>
    </ligand>
</feature>
<name>A0A506U7E7_9HYPH</name>
<dbReference type="OrthoDB" id="9785695at2"/>
<evidence type="ECO:0000256" key="1">
    <source>
        <dbReference type="ARBA" id="ARBA00001033"/>
    </source>
</evidence>
<keyword evidence="8 12" id="KW-0460">Magnesium</keyword>
<feature type="binding site" evidence="12">
    <location>
        <position position="96"/>
    </location>
    <ligand>
        <name>Mg(2+)</name>
        <dbReference type="ChEBI" id="CHEBI:18420"/>
        <label>1</label>
        <note>catalytic</note>
    </ligand>
</feature>
<evidence type="ECO:0000256" key="4">
    <source>
        <dbReference type="ARBA" id="ARBA00009759"/>
    </source>
</evidence>